<sequence>MTSSLTQLLEEQTLPHCPRLRHAPLPCMRSEFSVSGNAPNLPFSMSPDTSQSEPPKYCGLNNALDFRAATSPEMHPRALALTLAPRSTSLPIMSNELAPTAHLSPESHSPSAHTFSHSQSGVAYSIRRVEHKIRGINQVMHWFDSHGCEPLLTPPPCGPLECGDIYLHQSLSTPNTRQMWIWSVQQGWEDARENQVHPLLPMHRLWLGANKEPRWVTQKTIRTYKGRLKVLGKLKVGAAPAESEAFFLH</sequence>
<keyword evidence="2" id="KW-1185">Reference proteome</keyword>
<reference evidence="1" key="1">
    <citation type="journal article" date="2020" name="New Phytol.">
        <title>Comparative genomics reveals dynamic genome evolution in host specialist ectomycorrhizal fungi.</title>
        <authorList>
            <person name="Lofgren L.A."/>
            <person name="Nguyen N.H."/>
            <person name="Vilgalys R."/>
            <person name="Ruytinx J."/>
            <person name="Liao H.L."/>
            <person name="Branco S."/>
            <person name="Kuo A."/>
            <person name="LaButti K."/>
            <person name="Lipzen A."/>
            <person name="Andreopoulos W."/>
            <person name="Pangilinan J."/>
            <person name="Riley R."/>
            <person name="Hundley H."/>
            <person name="Na H."/>
            <person name="Barry K."/>
            <person name="Grigoriev I.V."/>
            <person name="Stajich J.E."/>
            <person name="Kennedy P.G."/>
        </authorList>
    </citation>
    <scope>NUCLEOTIDE SEQUENCE</scope>
    <source>
        <strain evidence="1">FC203</strain>
    </source>
</reference>
<dbReference type="RefSeq" id="XP_041230660.1">
    <property type="nucleotide sequence ID" value="XM_041366347.1"/>
</dbReference>
<comment type="caution">
    <text evidence="1">The sequence shown here is derived from an EMBL/GenBank/DDBJ whole genome shotgun (WGS) entry which is preliminary data.</text>
</comment>
<name>A0AAD4HPA3_9AGAM</name>
<proteinExistence type="predicted"/>
<accession>A0AAD4HPA3</accession>
<evidence type="ECO:0000313" key="2">
    <source>
        <dbReference type="Proteomes" id="UP001195769"/>
    </source>
</evidence>
<gene>
    <name evidence="1" type="ORF">F5891DRAFT_1183791</name>
</gene>
<organism evidence="1 2">
    <name type="scientific">Suillus fuscotomentosus</name>
    <dbReference type="NCBI Taxonomy" id="1912939"/>
    <lineage>
        <taxon>Eukaryota</taxon>
        <taxon>Fungi</taxon>
        <taxon>Dikarya</taxon>
        <taxon>Basidiomycota</taxon>
        <taxon>Agaricomycotina</taxon>
        <taxon>Agaricomycetes</taxon>
        <taxon>Agaricomycetidae</taxon>
        <taxon>Boletales</taxon>
        <taxon>Suillineae</taxon>
        <taxon>Suillaceae</taxon>
        <taxon>Suillus</taxon>
    </lineage>
</organism>
<dbReference type="Proteomes" id="UP001195769">
    <property type="component" value="Unassembled WGS sequence"/>
</dbReference>
<dbReference type="AlphaFoldDB" id="A0AAD4HPA3"/>
<protein>
    <submittedName>
        <fullName evidence="1">Uncharacterized protein</fullName>
    </submittedName>
</protein>
<evidence type="ECO:0000313" key="1">
    <source>
        <dbReference type="EMBL" id="KAG1905085.1"/>
    </source>
</evidence>
<dbReference type="GeneID" id="64660645"/>
<dbReference type="EMBL" id="JABBWK010000008">
    <property type="protein sequence ID" value="KAG1905085.1"/>
    <property type="molecule type" value="Genomic_DNA"/>
</dbReference>